<proteinExistence type="inferred from homology"/>
<evidence type="ECO:0000256" key="2">
    <source>
        <dbReference type="ARBA" id="ARBA00010604"/>
    </source>
</evidence>
<dbReference type="InterPro" id="IPR004728">
    <property type="entry name" value="Sec62"/>
</dbReference>
<feature type="compositionally biased region" description="Low complexity" evidence="11">
    <location>
        <begin position="268"/>
        <end position="278"/>
    </location>
</feature>
<accession>A0A099P6C2</accession>
<dbReference type="PANTHER" id="PTHR12443:SF9">
    <property type="entry name" value="TRANSLOCATION PROTEIN SEC62"/>
    <property type="match status" value="1"/>
</dbReference>
<gene>
    <name evidence="13" type="ORF">JL09_g1072</name>
</gene>
<evidence type="ECO:0000256" key="12">
    <source>
        <dbReference type="SAM" id="Phobius"/>
    </source>
</evidence>
<dbReference type="GO" id="GO:0031204">
    <property type="term" value="P:post-translational protein targeting to membrane, translocation"/>
    <property type="evidence" value="ECO:0007669"/>
    <property type="project" value="EnsemblFungi"/>
</dbReference>
<dbReference type="EMBL" id="JQFK01000006">
    <property type="protein sequence ID" value="KGK39787.1"/>
    <property type="molecule type" value="Genomic_DNA"/>
</dbReference>
<dbReference type="NCBIfam" id="TIGR00869">
    <property type="entry name" value="sec62"/>
    <property type="match status" value="1"/>
</dbReference>
<evidence type="ECO:0000256" key="4">
    <source>
        <dbReference type="ARBA" id="ARBA00022448"/>
    </source>
</evidence>
<organism evidence="13 14">
    <name type="scientific">Pichia kudriavzevii</name>
    <name type="common">Yeast</name>
    <name type="synonym">Issatchenkia orientalis</name>
    <dbReference type="NCBI Taxonomy" id="4909"/>
    <lineage>
        <taxon>Eukaryota</taxon>
        <taxon>Fungi</taxon>
        <taxon>Dikarya</taxon>
        <taxon>Ascomycota</taxon>
        <taxon>Saccharomycotina</taxon>
        <taxon>Pichiomycetes</taxon>
        <taxon>Pichiales</taxon>
        <taxon>Pichiaceae</taxon>
        <taxon>Pichia</taxon>
    </lineage>
</organism>
<comment type="caution">
    <text evidence="13">The sequence shown here is derived from an EMBL/GenBank/DDBJ whole genome shotgun (WGS) entry which is preliminary data.</text>
</comment>
<keyword evidence="5 12" id="KW-0812">Transmembrane</keyword>
<keyword evidence="4" id="KW-0813">Transport</keyword>
<dbReference type="GO" id="GO:0071256">
    <property type="term" value="C:translocon complex"/>
    <property type="evidence" value="ECO:0007669"/>
    <property type="project" value="EnsemblFungi"/>
</dbReference>
<feature type="transmembrane region" description="Helical" evidence="12">
    <location>
        <begin position="178"/>
        <end position="204"/>
    </location>
</feature>
<evidence type="ECO:0000256" key="3">
    <source>
        <dbReference type="ARBA" id="ARBA00021257"/>
    </source>
</evidence>
<evidence type="ECO:0000256" key="7">
    <source>
        <dbReference type="ARBA" id="ARBA00022927"/>
    </source>
</evidence>
<protein>
    <recommendedName>
        <fullName evidence="3">Translocation protein SEC62</fullName>
    </recommendedName>
</protein>
<evidence type="ECO:0000256" key="6">
    <source>
        <dbReference type="ARBA" id="ARBA00022824"/>
    </source>
</evidence>
<keyword evidence="8 12" id="KW-1133">Transmembrane helix</keyword>
<evidence type="ECO:0000256" key="10">
    <source>
        <dbReference type="ARBA" id="ARBA00023136"/>
    </source>
</evidence>
<evidence type="ECO:0000313" key="13">
    <source>
        <dbReference type="EMBL" id="KGK39787.1"/>
    </source>
</evidence>
<comment type="similarity">
    <text evidence="2">Belongs to the SEC62 family.</text>
</comment>
<dbReference type="HOGENOM" id="CLU_040936_1_0_1"/>
<feature type="region of interest" description="Disordered" evidence="11">
    <location>
        <begin position="239"/>
        <end position="296"/>
    </location>
</feature>
<evidence type="ECO:0000256" key="11">
    <source>
        <dbReference type="SAM" id="MobiDB-lite"/>
    </source>
</evidence>
<dbReference type="eggNOG" id="KOG2927">
    <property type="taxonomic scope" value="Eukaryota"/>
</dbReference>
<evidence type="ECO:0000256" key="9">
    <source>
        <dbReference type="ARBA" id="ARBA00023010"/>
    </source>
</evidence>
<keyword evidence="9" id="KW-0811">Translocation</keyword>
<dbReference type="Proteomes" id="UP000029867">
    <property type="component" value="Unassembled WGS sequence"/>
</dbReference>
<dbReference type="VEuPathDB" id="FungiDB:C5L36_0B05250"/>
<dbReference type="PANTHER" id="PTHR12443">
    <property type="entry name" value="TRANSLOCATION PROTEIN SEC62"/>
    <property type="match status" value="1"/>
</dbReference>
<dbReference type="GO" id="GO:0031207">
    <property type="term" value="C:Sec62/Sec63 complex"/>
    <property type="evidence" value="ECO:0007669"/>
    <property type="project" value="EnsemblFungi"/>
</dbReference>
<name>A0A099P6C2_PICKU</name>
<dbReference type="AlphaFoldDB" id="A0A099P6C2"/>
<sequence length="296" mass="33723">MSTPPPQGQRVPLSKEKNPVALAVATAVRYNPLLKQRQGILSTNKEKTDFFRYKRFVRSIKSPEFQKKHAANAAKIPAIPDDINAINQVFILLIQNQLVIPVNKLKTQDAKKQGYKVDKKTPALEVTGKAVIQPDAYYAWNYTPPNPYMMLYSILAVIGIFTVILFPLWPFWMRKGVWYLSTGLLCLVGLFFVVAVIRLIIYLISLATMPRQFWLFPNMFEDCGVIESFQPLYAWEEPKSKGQHRSKKGKKHQEPTQSLDTNKEDVVESTADTKTTSAKKSETTTVQRKATIEEVE</sequence>
<evidence type="ECO:0000256" key="8">
    <source>
        <dbReference type="ARBA" id="ARBA00022989"/>
    </source>
</evidence>
<evidence type="ECO:0000313" key="14">
    <source>
        <dbReference type="Proteomes" id="UP000029867"/>
    </source>
</evidence>
<dbReference type="InterPro" id="IPR011553">
    <property type="entry name" value="Sec62_asco"/>
</dbReference>
<dbReference type="GO" id="GO:0008320">
    <property type="term" value="F:protein transmembrane transporter activity"/>
    <property type="evidence" value="ECO:0007669"/>
    <property type="project" value="EnsemblFungi"/>
</dbReference>
<reference evidence="14" key="1">
    <citation type="journal article" date="2014" name="Microb. Cell Fact.">
        <title>Exploiting Issatchenkia orientalis SD108 for succinic acid production.</title>
        <authorList>
            <person name="Xiao H."/>
            <person name="Shao Z."/>
            <person name="Jiang Y."/>
            <person name="Dole S."/>
            <person name="Zhao H."/>
        </authorList>
    </citation>
    <scope>NUCLEOTIDE SEQUENCE [LARGE SCALE GENOMIC DNA]</scope>
    <source>
        <strain evidence="14">SD108</strain>
    </source>
</reference>
<dbReference type="Pfam" id="PF03839">
    <property type="entry name" value="Sec62"/>
    <property type="match status" value="1"/>
</dbReference>
<feature type="compositionally biased region" description="Basic residues" evidence="11">
    <location>
        <begin position="241"/>
        <end position="251"/>
    </location>
</feature>
<evidence type="ECO:0000256" key="5">
    <source>
        <dbReference type="ARBA" id="ARBA00022692"/>
    </source>
</evidence>
<evidence type="ECO:0000256" key="1">
    <source>
        <dbReference type="ARBA" id="ARBA00004477"/>
    </source>
</evidence>
<keyword evidence="10 12" id="KW-0472">Membrane</keyword>
<comment type="subcellular location">
    <subcellularLocation>
        <location evidence="1">Endoplasmic reticulum membrane</location>
        <topology evidence="1">Multi-pass membrane protein</topology>
    </subcellularLocation>
</comment>
<feature type="transmembrane region" description="Helical" evidence="12">
    <location>
        <begin position="150"/>
        <end position="172"/>
    </location>
</feature>
<keyword evidence="7" id="KW-0653">Protein transport</keyword>
<keyword evidence="6" id="KW-0256">Endoplasmic reticulum</keyword>